<feature type="transmembrane region" description="Helical" evidence="1">
    <location>
        <begin position="78"/>
        <end position="98"/>
    </location>
</feature>
<feature type="transmembrane region" description="Helical" evidence="1">
    <location>
        <begin position="45"/>
        <end position="66"/>
    </location>
</feature>
<feature type="transmembrane region" description="Helical" evidence="1">
    <location>
        <begin position="6"/>
        <end position="25"/>
    </location>
</feature>
<evidence type="ECO:0000256" key="1">
    <source>
        <dbReference type="SAM" id="Phobius"/>
    </source>
</evidence>
<organism evidence="2 3">
    <name type="scientific">Vibrio lentus</name>
    <dbReference type="NCBI Taxonomy" id="136468"/>
    <lineage>
        <taxon>Bacteria</taxon>
        <taxon>Pseudomonadati</taxon>
        <taxon>Pseudomonadota</taxon>
        <taxon>Gammaproteobacteria</taxon>
        <taxon>Vibrionales</taxon>
        <taxon>Vibrionaceae</taxon>
        <taxon>Vibrio</taxon>
    </lineage>
</organism>
<reference evidence="3" key="1">
    <citation type="submission" date="2016-07" db="EMBL/GenBank/DDBJ databases">
        <title>Nontailed viruses are major unrecognized killers of bacteria in the ocean.</title>
        <authorList>
            <person name="Kauffman K."/>
            <person name="Hussain F."/>
            <person name="Yang J."/>
            <person name="Arevalo P."/>
            <person name="Brown J."/>
            <person name="Cutler M."/>
            <person name="Kelly L."/>
            <person name="Polz M.F."/>
        </authorList>
    </citation>
    <scope>NUCLEOTIDE SEQUENCE [LARGE SCALE GENOMIC DNA]</scope>
    <source>
        <strain evidence="3">10N.261.48.A1</strain>
    </source>
</reference>
<keyword evidence="1" id="KW-0472">Membrane</keyword>
<sequence>MIYCVVIVLFAYVIGKPTLLVVFVIKNKFVDSVSLFETGLSAAEWAWRIITLVFIGSGATVTGFMAKADPILNKLGPVYWVGIGILTALLLTLILYLVKSAILKQSQADYHASLSVPKNSVNPLLDSFTDTIIPLEDLRLPTIQLHEHKHFKRCKFVGPGAVAILGGNYVNSGFKECGDVVALPADVYLTGIVVLKNCTVESCEFIRTTVLVDQNSAKGFVGVPGISIKGIA</sequence>
<dbReference type="Proteomes" id="UP000235554">
    <property type="component" value="Unassembled WGS sequence"/>
</dbReference>
<evidence type="ECO:0000313" key="3">
    <source>
        <dbReference type="Proteomes" id="UP000235554"/>
    </source>
</evidence>
<dbReference type="EMBL" id="MCZJ01000026">
    <property type="protein sequence ID" value="PMM56414.1"/>
    <property type="molecule type" value="Genomic_DNA"/>
</dbReference>
<evidence type="ECO:0000313" key="2">
    <source>
        <dbReference type="EMBL" id="PMM56414.1"/>
    </source>
</evidence>
<gene>
    <name evidence="2" type="ORF">BCT50_25270</name>
</gene>
<keyword evidence="1" id="KW-0812">Transmembrane</keyword>
<protein>
    <submittedName>
        <fullName evidence="2">Uncharacterized protein</fullName>
    </submittedName>
</protein>
<name>A0A855IN02_9VIBR</name>
<proteinExistence type="predicted"/>
<accession>A0A855IN02</accession>
<keyword evidence="1" id="KW-1133">Transmembrane helix</keyword>
<comment type="caution">
    <text evidence="2">The sequence shown here is derived from an EMBL/GenBank/DDBJ whole genome shotgun (WGS) entry which is preliminary data.</text>
</comment>
<dbReference type="AlphaFoldDB" id="A0A855IN02"/>